<dbReference type="OrthoDB" id="2592041at2"/>
<feature type="region of interest" description="Disordered" evidence="1">
    <location>
        <begin position="513"/>
        <end position="550"/>
    </location>
</feature>
<gene>
    <name evidence="3" type="ORF">KCTCHS21_34360</name>
</gene>
<evidence type="ECO:0000259" key="2">
    <source>
        <dbReference type="Pfam" id="PF00535"/>
    </source>
</evidence>
<reference evidence="3 4" key="1">
    <citation type="submission" date="2019-01" db="EMBL/GenBank/DDBJ databases">
        <title>Complete genome sequence of Cohnella hallensis HS21 isolated from Korean fir (Abies koreana) rhizospheric soil.</title>
        <authorList>
            <person name="Jiang L."/>
            <person name="Kang S.W."/>
            <person name="Kim S."/>
            <person name="Jung J."/>
            <person name="Kim C.Y."/>
            <person name="Kim D.H."/>
            <person name="Kim S.W."/>
            <person name="Lee J."/>
        </authorList>
    </citation>
    <scope>NUCLEOTIDE SEQUENCE [LARGE SCALE GENOMIC DNA]</scope>
    <source>
        <strain evidence="3 4">HS21</strain>
    </source>
</reference>
<feature type="domain" description="Glycosyltransferase 2-like" evidence="2">
    <location>
        <begin position="192"/>
        <end position="236"/>
    </location>
</feature>
<accession>A0A3T1D7G8</accession>
<dbReference type="InterPro" id="IPR001173">
    <property type="entry name" value="Glyco_trans_2-like"/>
</dbReference>
<feature type="compositionally biased region" description="Basic residues" evidence="1">
    <location>
        <begin position="481"/>
        <end position="497"/>
    </location>
</feature>
<proteinExistence type="predicted"/>
<name>A0A3T1D7G8_9BACL</name>
<keyword evidence="4" id="KW-1185">Reference proteome</keyword>
<dbReference type="AlphaFoldDB" id="A0A3T1D7G8"/>
<sequence length="550" mass="64032">MLHENLGTSQYDWPDVFAFADYLCVHFECKQIVVLGSSAGHVLSPLAANYPIHGLERKENIENCSALYPFVAWQIHQLDSLKPIPIPNQILKESIVICLDDRGDLRRPGGVLRCLGKIMDISPVCLLVTTLNERMSEVSEWNRMLKSEKLHVEFSGLTVNSKTDFRKNTLLSVVSNNQLKRKRSKPLKIAAIITAYNEEDIIYHCIKRLLDQNISVYVIENWSTDSTIEIINSLQAHPGFLGCERFPLEGPGNYFNWQGMLDRVAEITQQLDADWYIHHDADEIRQSPWPDKNLNEAITYVDQMGYNAINHTLIEFFPTDNGYSQLVDYEDYFRYFEYGKLESDFIQIKAWKRTAEQVNLSDFGGHQAVFQGRRICPYKFTSKHYPYRSQQHAEKKIFRDRKSRYAPEELAQGFHTHYDNYNQGHLFIRDPAELIEFHNRSYHTVNLVERLSGIGTNRVKDTIAPVDDTIDAENLMQTGNKKSKRVTKSRRKKARLAKRSRIVLKSARRNTIKIEKKKGLAERRKQKKPIRQKRRKENSIVKKRTKRVSR</sequence>
<dbReference type="Pfam" id="PF00535">
    <property type="entry name" value="Glycos_transf_2"/>
    <property type="match status" value="1"/>
</dbReference>
<protein>
    <recommendedName>
        <fullName evidence="2">Glycosyltransferase 2-like domain-containing protein</fullName>
    </recommendedName>
</protein>
<dbReference type="RefSeq" id="WP_130610715.1">
    <property type="nucleotide sequence ID" value="NZ_AP019400.1"/>
</dbReference>
<dbReference type="KEGG" id="cohn:KCTCHS21_34360"/>
<dbReference type="SUPFAM" id="SSF53448">
    <property type="entry name" value="Nucleotide-diphospho-sugar transferases"/>
    <property type="match status" value="1"/>
</dbReference>
<dbReference type="EMBL" id="AP019400">
    <property type="protein sequence ID" value="BBI34037.1"/>
    <property type="molecule type" value="Genomic_DNA"/>
</dbReference>
<evidence type="ECO:0000256" key="1">
    <source>
        <dbReference type="SAM" id="MobiDB-lite"/>
    </source>
</evidence>
<dbReference type="Gene3D" id="3.90.550.10">
    <property type="entry name" value="Spore Coat Polysaccharide Biosynthesis Protein SpsA, Chain A"/>
    <property type="match status" value="1"/>
</dbReference>
<evidence type="ECO:0000313" key="4">
    <source>
        <dbReference type="Proteomes" id="UP000289856"/>
    </source>
</evidence>
<dbReference type="CDD" id="cd00761">
    <property type="entry name" value="Glyco_tranf_GTA_type"/>
    <property type="match status" value="1"/>
</dbReference>
<organism evidence="3 4">
    <name type="scientific">Cohnella abietis</name>
    <dbReference type="NCBI Taxonomy" id="2507935"/>
    <lineage>
        <taxon>Bacteria</taxon>
        <taxon>Bacillati</taxon>
        <taxon>Bacillota</taxon>
        <taxon>Bacilli</taxon>
        <taxon>Bacillales</taxon>
        <taxon>Paenibacillaceae</taxon>
        <taxon>Cohnella</taxon>
    </lineage>
</organism>
<dbReference type="InterPro" id="IPR029044">
    <property type="entry name" value="Nucleotide-diphossugar_trans"/>
</dbReference>
<feature type="region of interest" description="Disordered" evidence="1">
    <location>
        <begin position="476"/>
        <end position="497"/>
    </location>
</feature>
<dbReference type="Proteomes" id="UP000289856">
    <property type="component" value="Chromosome"/>
</dbReference>
<feature type="compositionally biased region" description="Basic residues" evidence="1">
    <location>
        <begin position="524"/>
        <end position="550"/>
    </location>
</feature>
<feature type="compositionally biased region" description="Basic and acidic residues" evidence="1">
    <location>
        <begin position="513"/>
        <end position="523"/>
    </location>
</feature>
<evidence type="ECO:0000313" key="3">
    <source>
        <dbReference type="EMBL" id="BBI34037.1"/>
    </source>
</evidence>